<dbReference type="Proteomes" id="UP000286134">
    <property type="component" value="Unassembled WGS sequence"/>
</dbReference>
<dbReference type="AlphaFoldDB" id="A0A420HPR7"/>
<gene>
    <name evidence="1" type="ORF">OnM2_060052</name>
</gene>
<keyword evidence="2" id="KW-1185">Reference proteome</keyword>
<dbReference type="OrthoDB" id="10310243at2759"/>
<reference evidence="1 2" key="1">
    <citation type="journal article" date="2018" name="BMC Genomics">
        <title>Comparative genome analyses reveal sequence features reflecting distinct modes of host-adaptation between dicot and monocot powdery mildew.</title>
        <authorList>
            <person name="Wu Y."/>
            <person name="Ma X."/>
            <person name="Pan Z."/>
            <person name="Kale S.D."/>
            <person name="Song Y."/>
            <person name="King H."/>
            <person name="Zhang Q."/>
            <person name="Presley C."/>
            <person name="Deng X."/>
            <person name="Wei C.I."/>
            <person name="Xiao S."/>
        </authorList>
    </citation>
    <scope>NUCLEOTIDE SEQUENCE [LARGE SCALE GENOMIC DNA]</scope>
    <source>
        <strain evidence="1">UMSG2</strain>
    </source>
</reference>
<dbReference type="EMBL" id="MCFK01006054">
    <property type="protein sequence ID" value="RKF59397.1"/>
    <property type="molecule type" value="Genomic_DNA"/>
</dbReference>
<name>A0A420HPR7_9PEZI</name>
<evidence type="ECO:0000313" key="2">
    <source>
        <dbReference type="Proteomes" id="UP000286134"/>
    </source>
</evidence>
<accession>A0A420HPR7</accession>
<comment type="caution">
    <text evidence="1">The sequence shown here is derived from an EMBL/GenBank/DDBJ whole genome shotgun (WGS) entry which is preliminary data.</text>
</comment>
<proteinExistence type="predicted"/>
<protein>
    <submittedName>
        <fullName evidence="1">Uncharacterized protein</fullName>
    </submittedName>
</protein>
<evidence type="ECO:0000313" key="1">
    <source>
        <dbReference type="EMBL" id="RKF59397.1"/>
    </source>
</evidence>
<sequence length="68" mass="7789">MSREIDSSSLDGNEGTIMTYEKAQEATKSNIIACMNDRTNEYDLYGLKGIELFEYWKADFEIFDAAAY</sequence>
<organism evidence="1 2">
    <name type="scientific">Erysiphe neolycopersici</name>
    <dbReference type="NCBI Taxonomy" id="212602"/>
    <lineage>
        <taxon>Eukaryota</taxon>
        <taxon>Fungi</taxon>
        <taxon>Dikarya</taxon>
        <taxon>Ascomycota</taxon>
        <taxon>Pezizomycotina</taxon>
        <taxon>Leotiomycetes</taxon>
        <taxon>Erysiphales</taxon>
        <taxon>Erysiphaceae</taxon>
        <taxon>Erysiphe</taxon>
    </lineage>
</organism>